<dbReference type="PANTHER" id="PTHR47354:SF8">
    <property type="entry name" value="1,2-PHENYLACETYL-COA EPOXIDASE, SUBUNIT E"/>
    <property type="match status" value="1"/>
</dbReference>
<proteinExistence type="predicted"/>
<evidence type="ECO:0000256" key="7">
    <source>
        <dbReference type="ARBA" id="ARBA00023004"/>
    </source>
</evidence>
<dbReference type="PROSITE" id="PS00197">
    <property type="entry name" value="2FE2S_FER_1"/>
    <property type="match status" value="1"/>
</dbReference>
<feature type="domain" description="FAD-binding FR-type" evidence="12">
    <location>
        <begin position="305"/>
        <end position="407"/>
    </location>
</feature>
<feature type="transmembrane region" description="Helical" evidence="10">
    <location>
        <begin position="23"/>
        <end position="45"/>
    </location>
</feature>
<evidence type="ECO:0000256" key="1">
    <source>
        <dbReference type="ARBA" id="ARBA00001974"/>
    </source>
</evidence>
<dbReference type="PANTHER" id="PTHR47354">
    <property type="entry name" value="NADH OXIDOREDUCTASE HCR"/>
    <property type="match status" value="1"/>
</dbReference>
<dbReference type="Proteomes" id="UP000290287">
    <property type="component" value="Unassembled WGS sequence"/>
</dbReference>
<dbReference type="GO" id="GO:0016491">
    <property type="term" value="F:oxidoreductase activity"/>
    <property type="evidence" value="ECO:0007669"/>
    <property type="project" value="UniProtKB-KW"/>
</dbReference>
<comment type="cofactor">
    <cofactor evidence="9">
        <name>[2Fe-2S] cluster</name>
        <dbReference type="ChEBI" id="CHEBI:190135"/>
    </cofactor>
</comment>
<evidence type="ECO:0000313" key="14">
    <source>
        <dbReference type="Proteomes" id="UP000290287"/>
    </source>
</evidence>
<keyword evidence="3" id="KW-0001">2Fe-2S</keyword>
<dbReference type="InterPro" id="IPR017938">
    <property type="entry name" value="Riboflavin_synthase-like_b-brl"/>
</dbReference>
<dbReference type="Pfam" id="PF00970">
    <property type="entry name" value="FAD_binding_6"/>
    <property type="match status" value="1"/>
</dbReference>
<comment type="caution">
    <text evidence="13">The sequence shown here is derived from an EMBL/GenBank/DDBJ whole genome shotgun (WGS) entry which is preliminary data.</text>
</comment>
<dbReference type="InterPro" id="IPR050415">
    <property type="entry name" value="MRET"/>
</dbReference>
<sequence>MTDISEIRQEHYSDVWQRFMPGVAWGTVSLFFAIVLGYAVTIYFSLAGHIPYFLSALICGYLAYASFTVMHDAGHGGIVKMGSPLKPLEDVLGWISSLPLLIVPYRFFQKIHDRHHAFTNDPERDPDHFTLGEQWYMVLLNCMWIPFRYHLMSVTSLRHLKTFSSTYVSTLVYLAITISSVTYMINAGYSDEFLAFVFFPGIIAVIVLPLFFDYIPHHPHKSQDRYQNTRIFPGQLWNILLLGQSYHLIHHLYPRLPWYKYQGVYQKILPYLDSKGAPIEDIFSGERPRFLKSPLASGLKDKGDAVNMLLSVASIRSLTGDSVEVSLALPEGERLNYRAGQYITVSKWLNNEHQTRCYSLSSAPENGELQIGVKKVEQGLFSGFLNDDLDVGDELIVRGPFGDFSYPAQHSKPVDHLVLVAAGSGITPVLAIMESALISKNATVHLIYACRDANNIMFADKISELMTVYSNCLKVDFVFSSGACLSEGVSWKSIIGRLDKAMLRDLLPSIKAADSAAQTDFYICGPEGLKNSVTEFLSENNIDDQRVHVEAFVALAAAPKGKQHEINILLSDGSDYVINVASNQTILQVAAANGITLPHACGNGTCGTCKFRVTKGAVKPIDKSVPGITASEQEAGYTLACQCHPESELQIKEWSR</sequence>
<dbReference type="PROSITE" id="PS51085">
    <property type="entry name" value="2FE2S_FER_2"/>
    <property type="match status" value="1"/>
</dbReference>
<dbReference type="Gene3D" id="3.10.20.30">
    <property type="match status" value="1"/>
</dbReference>
<dbReference type="InterPro" id="IPR001041">
    <property type="entry name" value="2Fe-2S_ferredoxin-type"/>
</dbReference>
<keyword evidence="14" id="KW-1185">Reference proteome</keyword>
<dbReference type="RefSeq" id="WP_129121032.1">
    <property type="nucleotide sequence ID" value="NZ_PEIB01000002.1"/>
</dbReference>
<feature type="transmembrane region" description="Helical" evidence="10">
    <location>
        <begin position="91"/>
        <end position="108"/>
    </location>
</feature>
<feature type="transmembrane region" description="Helical" evidence="10">
    <location>
        <begin position="52"/>
        <end position="71"/>
    </location>
</feature>
<dbReference type="Gene3D" id="3.40.50.80">
    <property type="entry name" value="Nucleotide-binding domain of ferredoxin-NADP reductase (FNR) module"/>
    <property type="match status" value="1"/>
</dbReference>
<dbReference type="OrthoDB" id="9796486at2"/>
<dbReference type="Gene3D" id="2.40.30.10">
    <property type="entry name" value="Translation factors"/>
    <property type="match status" value="1"/>
</dbReference>
<keyword evidence="8" id="KW-0411">Iron-sulfur</keyword>
<dbReference type="InterPro" id="IPR036010">
    <property type="entry name" value="2Fe-2S_ferredoxin-like_sf"/>
</dbReference>
<dbReference type="AlphaFoldDB" id="A0A4Q0YUS6"/>
<evidence type="ECO:0000313" key="13">
    <source>
        <dbReference type="EMBL" id="RXJ74563.1"/>
    </source>
</evidence>
<evidence type="ECO:0000259" key="12">
    <source>
        <dbReference type="PROSITE" id="PS51384"/>
    </source>
</evidence>
<dbReference type="GO" id="GO:0051537">
    <property type="term" value="F:2 iron, 2 sulfur cluster binding"/>
    <property type="evidence" value="ECO:0007669"/>
    <property type="project" value="UniProtKB-KW"/>
</dbReference>
<evidence type="ECO:0000256" key="9">
    <source>
        <dbReference type="ARBA" id="ARBA00034078"/>
    </source>
</evidence>
<dbReference type="Pfam" id="PF00111">
    <property type="entry name" value="Fer2"/>
    <property type="match status" value="1"/>
</dbReference>
<dbReference type="PRINTS" id="PR00406">
    <property type="entry name" value="CYTB5RDTASE"/>
</dbReference>
<dbReference type="InterPro" id="IPR008333">
    <property type="entry name" value="Cbr1-like_FAD-bd_dom"/>
</dbReference>
<dbReference type="InterPro" id="IPR006058">
    <property type="entry name" value="2Fe2S_fd_BS"/>
</dbReference>
<dbReference type="GO" id="GO:0006629">
    <property type="term" value="P:lipid metabolic process"/>
    <property type="evidence" value="ECO:0007669"/>
    <property type="project" value="InterPro"/>
</dbReference>
<feature type="transmembrane region" description="Helical" evidence="10">
    <location>
        <begin position="129"/>
        <end position="147"/>
    </location>
</feature>
<dbReference type="CDD" id="cd00207">
    <property type="entry name" value="fer2"/>
    <property type="match status" value="1"/>
</dbReference>
<dbReference type="GO" id="GO:0046872">
    <property type="term" value="F:metal ion binding"/>
    <property type="evidence" value="ECO:0007669"/>
    <property type="project" value="UniProtKB-KW"/>
</dbReference>
<evidence type="ECO:0000256" key="8">
    <source>
        <dbReference type="ARBA" id="ARBA00023014"/>
    </source>
</evidence>
<keyword evidence="6" id="KW-0560">Oxidoreductase</keyword>
<keyword evidence="10" id="KW-0812">Transmembrane</keyword>
<dbReference type="InterPro" id="IPR012675">
    <property type="entry name" value="Beta-grasp_dom_sf"/>
</dbReference>
<evidence type="ECO:0000256" key="6">
    <source>
        <dbReference type="ARBA" id="ARBA00023002"/>
    </source>
</evidence>
<dbReference type="EMBL" id="PEIB01000002">
    <property type="protein sequence ID" value="RXJ74563.1"/>
    <property type="molecule type" value="Genomic_DNA"/>
</dbReference>
<accession>A0A4Q0YUS6</accession>
<feature type="domain" description="2Fe-2S ferredoxin-type" evidence="11">
    <location>
        <begin position="564"/>
        <end position="656"/>
    </location>
</feature>
<keyword evidence="7" id="KW-0408">Iron</keyword>
<dbReference type="InterPro" id="IPR017927">
    <property type="entry name" value="FAD-bd_FR_type"/>
</dbReference>
<name>A0A4Q0YUS6_9GAMM</name>
<keyword evidence="10" id="KW-1133">Transmembrane helix</keyword>
<dbReference type="GO" id="GO:0050660">
    <property type="term" value="F:flavin adenine dinucleotide binding"/>
    <property type="evidence" value="ECO:0007669"/>
    <property type="project" value="TreeGrafter"/>
</dbReference>
<dbReference type="SUPFAM" id="SSF63380">
    <property type="entry name" value="Riboflavin synthase domain-like"/>
    <property type="match status" value="1"/>
</dbReference>
<feature type="transmembrane region" description="Helical" evidence="10">
    <location>
        <begin position="167"/>
        <end position="186"/>
    </location>
</feature>
<dbReference type="Pfam" id="PF00487">
    <property type="entry name" value="FA_desaturase"/>
    <property type="match status" value="1"/>
</dbReference>
<dbReference type="PROSITE" id="PS51384">
    <property type="entry name" value="FAD_FR"/>
    <property type="match status" value="1"/>
</dbReference>
<evidence type="ECO:0000256" key="10">
    <source>
        <dbReference type="SAM" id="Phobius"/>
    </source>
</evidence>
<comment type="cofactor">
    <cofactor evidence="1">
        <name>FAD</name>
        <dbReference type="ChEBI" id="CHEBI:57692"/>
    </cofactor>
</comment>
<evidence type="ECO:0000256" key="5">
    <source>
        <dbReference type="ARBA" id="ARBA00022827"/>
    </source>
</evidence>
<organism evidence="13 14">
    <name type="scientific">Veronia nyctiphanis</name>
    <dbReference type="NCBI Taxonomy" id="1278244"/>
    <lineage>
        <taxon>Bacteria</taxon>
        <taxon>Pseudomonadati</taxon>
        <taxon>Pseudomonadota</taxon>
        <taxon>Gammaproteobacteria</taxon>
        <taxon>Vibrionales</taxon>
        <taxon>Vibrionaceae</taxon>
        <taxon>Veronia</taxon>
    </lineage>
</organism>
<evidence type="ECO:0000256" key="4">
    <source>
        <dbReference type="ARBA" id="ARBA00022723"/>
    </source>
</evidence>
<protein>
    <submittedName>
        <fullName evidence="13">Uncharacterized protein</fullName>
    </submittedName>
</protein>
<dbReference type="InterPro" id="IPR005804">
    <property type="entry name" value="FA_desaturase_dom"/>
</dbReference>
<dbReference type="InterPro" id="IPR039261">
    <property type="entry name" value="FNR_nucleotide-bd"/>
</dbReference>
<dbReference type="Pfam" id="PF00175">
    <property type="entry name" value="NAD_binding_1"/>
    <property type="match status" value="1"/>
</dbReference>
<dbReference type="InterPro" id="IPR001433">
    <property type="entry name" value="OxRdtase_FAD/NAD-bd"/>
</dbReference>
<keyword evidence="4" id="KW-0479">Metal-binding</keyword>
<evidence type="ECO:0000259" key="11">
    <source>
        <dbReference type="PROSITE" id="PS51085"/>
    </source>
</evidence>
<gene>
    <name evidence="13" type="ORF">CS022_03040</name>
</gene>
<dbReference type="InterPro" id="IPR001709">
    <property type="entry name" value="Flavoprot_Pyr_Nucl_cyt_Rdtase"/>
</dbReference>
<keyword evidence="5" id="KW-0274">FAD</keyword>
<keyword evidence="2" id="KW-0285">Flavoprotein</keyword>
<feature type="transmembrane region" description="Helical" evidence="10">
    <location>
        <begin position="193"/>
        <end position="212"/>
    </location>
</feature>
<evidence type="ECO:0000256" key="2">
    <source>
        <dbReference type="ARBA" id="ARBA00022630"/>
    </source>
</evidence>
<reference evidence="13 14" key="1">
    <citation type="submission" date="2017-10" db="EMBL/GenBank/DDBJ databases">
        <title>Nyctiphanis sp. nov., isolated from the stomach of the euphausiid Nyctiphanes simplex (Hansen, 1911) in the Gulf of California.</title>
        <authorList>
            <person name="Gomez-Gil B."/>
            <person name="Aguilar-Mendez M."/>
            <person name="Lopez-Cortes A."/>
            <person name="Gomez-Gutierrez J."/>
            <person name="Roque A."/>
            <person name="Lang E."/>
            <person name="Gonzalez-Castillo A."/>
        </authorList>
    </citation>
    <scope>NUCLEOTIDE SEQUENCE [LARGE SCALE GENOMIC DNA]</scope>
    <source>
        <strain evidence="13 14">CAIM 600</strain>
    </source>
</reference>
<evidence type="ECO:0000256" key="3">
    <source>
        <dbReference type="ARBA" id="ARBA00022714"/>
    </source>
</evidence>
<dbReference type="SUPFAM" id="SSF52343">
    <property type="entry name" value="Ferredoxin reductase-like, C-terminal NADP-linked domain"/>
    <property type="match status" value="1"/>
</dbReference>
<keyword evidence="10" id="KW-0472">Membrane</keyword>
<dbReference type="PRINTS" id="PR00371">
    <property type="entry name" value="FPNCR"/>
</dbReference>
<dbReference type="SUPFAM" id="SSF54292">
    <property type="entry name" value="2Fe-2S ferredoxin-like"/>
    <property type="match status" value="1"/>
</dbReference>
<dbReference type="CDD" id="cd06214">
    <property type="entry name" value="PA_degradation_oxidoreductase_like"/>
    <property type="match status" value="1"/>
</dbReference>